<name>A0ABR0BE46_PURLI</name>
<feature type="region of interest" description="Disordered" evidence="1">
    <location>
        <begin position="1"/>
        <end position="22"/>
    </location>
</feature>
<feature type="region of interest" description="Disordered" evidence="1">
    <location>
        <begin position="321"/>
        <end position="341"/>
    </location>
</feature>
<organism evidence="2 3">
    <name type="scientific">Purpureocillium lilacinum</name>
    <name type="common">Paecilomyces lilacinus</name>
    <dbReference type="NCBI Taxonomy" id="33203"/>
    <lineage>
        <taxon>Eukaryota</taxon>
        <taxon>Fungi</taxon>
        <taxon>Dikarya</taxon>
        <taxon>Ascomycota</taxon>
        <taxon>Pezizomycotina</taxon>
        <taxon>Sordariomycetes</taxon>
        <taxon>Hypocreomycetidae</taxon>
        <taxon>Hypocreales</taxon>
        <taxon>Ophiocordycipitaceae</taxon>
        <taxon>Purpureocillium</taxon>
    </lineage>
</organism>
<evidence type="ECO:0000313" key="2">
    <source>
        <dbReference type="EMBL" id="KAK4071333.1"/>
    </source>
</evidence>
<reference evidence="2 3" key="1">
    <citation type="journal article" date="2024" name="Microbiol. Resour. Announc.">
        <title>Genome annotations for the ascomycete fungi Trichoderma harzianum, Trichoderma aggressivum, and Purpureocillium lilacinum.</title>
        <authorList>
            <person name="Beijen E.P.W."/>
            <person name="Ohm R.A."/>
        </authorList>
    </citation>
    <scope>NUCLEOTIDE SEQUENCE [LARGE SCALE GENOMIC DNA]</scope>
    <source>
        <strain evidence="2 3">CBS 150709</strain>
    </source>
</reference>
<sequence length="676" mass="75637">MSPDPSSHCARQTREASGNCGPVTGEFQFTVSLGTPSPGGSPGEFSVGRRAEELCRHHRRWRHPKDLTRPWWLRKEWTDGHCPMARVVPELCSAAPEAVDRPAPSTSARVQSFNEPQAGCNYLGRATRLGDDLSTTFQWSSNRSIWVLYTLDEGHFSGFSIHCRSTFRDGVDAAEGDESWLASPSGADPTVAQHCPGTWRGSNENENVGEPLLDPSSAPEWYCTRSPALSGMEEDTHEICVSLPRLLPAPEARISVVVRELRSRRTRCAIRPTGVSLTALALPRNAFPSTQRFPFHATLSLPRNAFPSTQRFPVEEKRNKIMTGNGATPGERRLSEETAAPEPTKFRRCDRGTHLRPASRGPDSMSAHLKPHAEVDHELLLSSAHEKCYTAAPGTSLLEDLQRIKDYRRCALNETDQPYFELECLMRDGQWYWIAESAVQHSVPSAVGTFWGCGPADWVAPEGGRETDREVWKRPLATDDDGVPDSFLIVGRKPCPNGHIGFLMQRVGYPGTRSIWHDAKRARAWEQEHDRYRSYQSGHTDLYKSRGGGPHLVALVGHRLNGQRGPRKGIQFSCQWTNGTETWEDEDKIQKEFNAAVLTYWQSDLKARRACKVPDKPLRILGHERHRSKLFLKVQMVAGGQIAAEVPRGNKDVPERPRPVFGIESPSLTVNNRMLE</sequence>
<accession>A0ABR0BE46</accession>
<dbReference type="Proteomes" id="UP001287286">
    <property type="component" value="Unassembled WGS sequence"/>
</dbReference>
<dbReference type="EMBL" id="JAWRVI010000221">
    <property type="protein sequence ID" value="KAK4071333.1"/>
    <property type="molecule type" value="Genomic_DNA"/>
</dbReference>
<evidence type="ECO:0000313" key="3">
    <source>
        <dbReference type="Proteomes" id="UP001287286"/>
    </source>
</evidence>
<gene>
    <name evidence="2" type="ORF">Purlil1_13438</name>
</gene>
<comment type="caution">
    <text evidence="2">The sequence shown here is derived from an EMBL/GenBank/DDBJ whole genome shotgun (WGS) entry which is preliminary data.</text>
</comment>
<proteinExistence type="predicted"/>
<protein>
    <submittedName>
        <fullName evidence="2">Uncharacterized protein</fullName>
    </submittedName>
</protein>
<keyword evidence="3" id="KW-1185">Reference proteome</keyword>
<evidence type="ECO:0000256" key="1">
    <source>
        <dbReference type="SAM" id="MobiDB-lite"/>
    </source>
</evidence>